<dbReference type="InterPro" id="IPR013875">
    <property type="entry name" value="Pam17"/>
</dbReference>
<comment type="function">
    <text evidence="12">Component of the PAM complex, a complex required for the translocation of transit peptide-containing proteins from the inner membrane into the mitochondrial matrix in an ATP-dependent manner.</text>
</comment>
<reference evidence="13" key="1">
    <citation type="journal article" date="2020" name="Stud. Mycol.">
        <title>101 Dothideomycetes genomes: a test case for predicting lifestyles and emergence of pathogens.</title>
        <authorList>
            <person name="Haridas S."/>
            <person name="Albert R."/>
            <person name="Binder M."/>
            <person name="Bloem J."/>
            <person name="Labutti K."/>
            <person name="Salamov A."/>
            <person name="Andreopoulos B."/>
            <person name="Baker S."/>
            <person name="Barry K."/>
            <person name="Bills G."/>
            <person name="Bluhm B."/>
            <person name="Cannon C."/>
            <person name="Castanera R."/>
            <person name="Culley D."/>
            <person name="Daum C."/>
            <person name="Ezra D."/>
            <person name="Gonzalez J."/>
            <person name="Henrissat B."/>
            <person name="Kuo A."/>
            <person name="Liang C."/>
            <person name="Lipzen A."/>
            <person name="Lutzoni F."/>
            <person name="Magnuson J."/>
            <person name="Mondo S."/>
            <person name="Nolan M."/>
            <person name="Ohm R."/>
            <person name="Pangilinan J."/>
            <person name="Park H.-J."/>
            <person name="Ramirez L."/>
            <person name="Alfaro M."/>
            <person name="Sun H."/>
            <person name="Tritt A."/>
            <person name="Yoshinaga Y."/>
            <person name="Zwiers L.-H."/>
            <person name="Turgeon B."/>
            <person name="Goodwin S."/>
            <person name="Spatafora J."/>
            <person name="Crous P."/>
            <person name="Grigoriev I."/>
        </authorList>
    </citation>
    <scope>NUCLEOTIDE SEQUENCE</scope>
    <source>
        <strain evidence="13">CBS 115976</strain>
    </source>
</reference>
<evidence type="ECO:0000256" key="5">
    <source>
        <dbReference type="ARBA" id="ARBA00022792"/>
    </source>
</evidence>
<keyword evidence="6 12" id="KW-0653">Protein transport</keyword>
<keyword evidence="3 12" id="KW-0813">Transport</keyword>
<evidence type="ECO:0000256" key="3">
    <source>
        <dbReference type="ARBA" id="ARBA00022448"/>
    </source>
</evidence>
<keyword evidence="11 12" id="KW-0472">Membrane</keyword>
<dbReference type="GO" id="GO:0030150">
    <property type="term" value="P:protein import into mitochondrial matrix"/>
    <property type="evidence" value="ECO:0007669"/>
    <property type="project" value="UniProtKB-UniRule"/>
</dbReference>
<gene>
    <name evidence="13" type="ORF">BT63DRAFT_477750</name>
</gene>
<dbReference type="EMBL" id="MU004233">
    <property type="protein sequence ID" value="KAF2671231.1"/>
    <property type="molecule type" value="Genomic_DNA"/>
</dbReference>
<feature type="transmembrane region" description="Helical" evidence="12">
    <location>
        <begin position="102"/>
        <end position="122"/>
    </location>
</feature>
<dbReference type="OrthoDB" id="5970083at2759"/>
<keyword evidence="5 12" id="KW-0999">Mitochondrion inner membrane</keyword>
<evidence type="ECO:0000256" key="10">
    <source>
        <dbReference type="ARBA" id="ARBA00023128"/>
    </source>
</evidence>
<dbReference type="Proteomes" id="UP000799302">
    <property type="component" value="Unassembled WGS sequence"/>
</dbReference>
<comment type="subcellular location">
    <subcellularLocation>
        <location evidence="1 12">Mitochondrion inner membrane</location>
        <topology evidence="1 12">Multi-pass membrane protein</topology>
    </subcellularLocation>
</comment>
<name>A0A6A6UI52_9PEZI</name>
<evidence type="ECO:0000256" key="11">
    <source>
        <dbReference type="ARBA" id="ARBA00023136"/>
    </source>
</evidence>
<dbReference type="Pfam" id="PF08566">
    <property type="entry name" value="Pam17"/>
    <property type="match status" value="1"/>
</dbReference>
<evidence type="ECO:0000256" key="12">
    <source>
        <dbReference type="RuleBase" id="RU367146"/>
    </source>
</evidence>
<protein>
    <recommendedName>
        <fullName evidence="12">Presequence translocated-associated motor subunit PAM17</fullName>
    </recommendedName>
</protein>
<evidence type="ECO:0000256" key="2">
    <source>
        <dbReference type="ARBA" id="ARBA00006837"/>
    </source>
</evidence>
<evidence type="ECO:0000256" key="1">
    <source>
        <dbReference type="ARBA" id="ARBA00004448"/>
    </source>
</evidence>
<comment type="similarity">
    <text evidence="2 12">Belongs to the PAM17 family.</text>
</comment>
<keyword evidence="4 12" id="KW-0812">Transmembrane</keyword>
<organism evidence="13 14">
    <name type="scientific">Microthyrium microscopicum</name>
    <dbReference type="NCBI Taxonomy" id="703497"/>
    <lineage>
        <taxon>Eukaryota</taxon>
        <taxon>Fungi</taxon>
        <taxon>Dikarya</taxon>
        <taxon>Ascomycota</taxon>
        <taxon>Pezizomycotina</taxon>
        <taxon>Dothideomycetes</taxon>
        <taxon>Dothideomycetes incertae sedis</taxon>
        <taxon>Microthyriales</taxon>
        <taxon>Microthyriaceae</taxon>
        <taxon>Microthyrium</taxon>
    </lineage>
</organism>
<evidence type="ECO:0000256" key="7">
    <source>
        <dbReference type="ARBA" id="ARBA00022946"/>
    </source>
</evidence>
<keyword evidence="10 12" id="KW-0496">Mitochondrion</keyword>
<keyword evidence="8 12" id="KW-1133">Transmembrane helix</keyword>
<comment type="subunit">
    <text evidence="12">Component of the PAM complex.</text>
</comment>
<evidence type="ECO:0000256" key="4">
    <source>
        <dbReference type="ARBA" id="ARBA00022692"/>
    </source>
</evidence>
<dbReference type="AlphaFoldDB" id="A0A6A6UI52"/>
<sequence length="237" mass="26277">MICARLPVASLPCQSLRPTTTTISLPTLSLRLPIRQHSTLPIRRTALIAPAPKYTANPSLRLLTRNASTAAAAPGALSAGSAPVESLTWNRFLQLRKTRRRINVIASVLGIGACVAGSMYAITIHEVETLASQVVGLDPLITMGIIVVATAASGWLIGPIFGNALFNLRYRALRVPIMEKEKEFFQRIRKHRVDPTRSSYQNPVPDYYGEKIGSVSDYRRWLKDQRAFNLKREKMIV</sequence>
<evidence type="ECO:0000256" key="9">
    <source>
        <dbReference type="ARBA" id="ARBA00023010"/>
    </source>
</evidence>
<evidence type="ECO:0000256" key="8">
    <source>
        <dbReference type="ARBA" id="ARBA00022989"/>
    </source>
</evidence>
<accession>A0A6A6UI52</accession>
<dbReference type="GO" id="GO:0001405">
    <property type="term" value="C:PAM complex, Tim23 associated import motor"/>
    <property type="evidence" value="ECO:0007669"/>
    <property type="project" value="UniProtKB-UniRule"/>
</dbReference>
<evidence type="ECO:0000313" key="13">
    <source>
        <dbReference type="EMBL" id="KAF2671231.1"/>
    </source>
</evidence>
<dbReference type="PANTHER" id="PTHR28021:SF1">
    <property type="entry name" value="PRESEQUENCE TRANSLOCATED-ASSOCIATED MOTOR SUBUNIT PAM17, MITOCHONDRIAL"/>
    <property type="match status" value="1"/>
</dbReference>
<keyword evidence="7" id="KW-0809">Transit peptide</keyword>
<evidence type="ECO:0000313" key="14">
    <source>
        <dbReference type="Proteomes" id="UP000799302"/>
    </source>
</evidence>
<keyword evidence="14" id="KW-1185">Reference proteome</keyword>
<keyword evidence="9 12" id="KW-0811">Translocation</keyword>
<evidence type="ECO:0000256" key="6">
    <source>
        <dbReference type="ARBA" id="ARBA00022927"/>
    </source>
</evidence>
<dbReference type="PANTHER" id="PTHR28021">
    <property type="entry name" value="PRESEQUENCE TRANSLOCATED-ASSOCIATED MOTOR SUBUNIT PAM17, MITOCHONDRIAL"/>
    <property type="match status" value="1"/>
</dbReference>
<feature type="transmembrane region" description="Helical" evidence="12">
    <location>
        <begin position="142"/>
        <end position="166"/>
    </location>
</feature>
<proteinExistence type="inferred from homology"/>